<accession>A0A1B7LDD4</accession>
<gene>
    <name evidence="2" type="ORF">A6M21_11965</name>
</gene>
<protein>
    <submittedName>
        <fullName evidence="2">Uncharacterized protein</fullName>
    </submittedName>
</protein>
<dbReference type="EMBL" id="LYVF01000168">
    <property type="protein sequence ID" value="OAT81118.1"/>
    <property type="molecule type" value="Genomic_DNA"/>
</dbReference>
<comment type="caution">
    <text evidence="2">The sequence shown here is derived from an EMBL/GenBank/DDBJ whole genome shotgun (WGS) entry which is preliminary data.</text>
</comment>
<feature type="coiled-coil region" evidence="1">
    <location>
        <begin position="12"/>
        <end position="53"/>
    </location>
</feature>
<evidence type="ECO:0000313" key="3">
    <source>
        <dbReference type="Proteomes" id="UP000078532"/>
    </source>
</evidence>
<name>A0A1B7LDD4_9FIRM</name>
<dbReference type="AlphaFoldDB" id="A0A1B7LDD4"/>
<evidence type="ECO:0000313" key="2">
    <source>
        <dbReference type="EMBL" id="OAT81118.1"/>
    </source>
</evidence>
<sequence length="63" mass="6947">MEVIAKSDLAALRAARQREEEKDKRIQDLELALAEQVAANVELQVRLQDLELAFADLITGGVA</sequence>
<keyword evidence="3" id="KW-1185">Reference proteome</keyword>
<organism evidence="2 3">
    <name type="scientific">Desulfotomaculum copahuensis</name>
    <dbReference type="NCBI Taxonomy" id="1838280"/>
    <lineage>
        <taxon>Bacteria</taxon>
        <taxon>Bacillati</taxon>
        <taxon>Bacillota</taxon>
        <taxon>Clostridia</taxon>
        <taxon>Eubacteriales</taxon>
        <taxon>Desulfotomaculaceae</taxon>
        <taxon>Desulfotomaculum</taxon>
    </lineage>
</organism>
<dbReference type="RefSeq" id="WP_066669152.1">
    <property type="nucleotide sequence ID" value="NZ_LYVF01000168.1"/>
</dbReference>
<proteinExistence type="predicted"/>
<keyword evidence="1" id="KW-0175">Coiled coil</keyword>
<reference evidence="2 3" key="1">
    <citation type="submission" date="2016-04" db="EMBL/GenBank/DDBJ databases">
        <authorList>
            <person name="Evans L.H."/>
            <person name="Alamgir A."/>
            <person name="Owens N."/>
            <person name="Weber N.D."/>
            <person name="Virtaneva K."/>
            <person name="Barbian K."/>
            <person name="Babar A."/>
            <person name="Rosenke K."/>
        </authorList>
    </citation>
    <scope>NUCLEOTIDE SEQUENCE [LARGE SCALE GENOMIC DNA]</scope>
    <source>
        <strain evidence="2 3">LMa1</strain>
    </source>
</reference>
<dbReference type="Proteomes" id="UP000078532">
    <property type="component" value="Unassembled WGS sequence"/>
</dbReference>
<dbReference type="STRING" id="1838280.A6M21_11965"/>
<evidence type="ECO:0000256" key="1">
    <source>
        <dbReference type="SAM" id="Coils"/>
    </source>
</evidence>